<name>A0A9P5YGZ7_9AGAR</name>
<accession>A0A9P5YGZ7</accession>
<dbReference type="Proteomes" id="UP000807353">
    <property type="component" value="Unassembled WGS sequence"/>
</dbReference>
<keyword evidence="3" id="KW-1185">Reference proteome</keyword>
<feature type="compositionally biased region" description="Polar residues" evidence="1">
    <location>
        <begin position="525"/>
        <end position="541"/>
    </location>
</feature>
<proteinExistence type="predicted"/>
<feature type="compositionally biased region" description="Low complexity" evidence="1">
    <location>
        <begin position="337"/>
        <end position="348"/>
    </location>
</feature>
<feature type="compositionally biased region" description="Polar residues" evidence="1">
    <location>
        <begin position="550"/>
        <end position="559"/>
    </location>
</feature>
<dbReference type="OrthoDB" id="3270497at2759"/>
<sequence>MAKGTPYEISIGVDSIGSTERPEPSSKLSPPQVVNTSRSSVLSSVVPYLRRLDIGDDMFGHQKVPLLTLRLSSPSFLDSFVNDDITKDPLYIIKTVGTSTTIRRADPWVGNTKTADIDWPQNAPAKGKGVSDGILIQMRGARWKGGETLLRRSTMRTGPRKFNIPNYAHNLKWRRVGASYWCTTSAVKGPIAILDPAIENLPPRMCVFETLHDKYDLRPMLVHHGVSLLLLDYLLVTALLLVTDVQDWMLVKKFEGRDSELSPLEGDGAAALKSGLGHVSTSNLQWRKIMFGEPLFPKRSSRSSMSSTSDIVPRTPTSSEQMAKIVYGDPLYPTLSIRSTSPDISSSESDNEDDHMFFSPALTRPPSPSAESVYYPSSAPTAPPHTHLDPSFYIEHDIPPVPPIPAQYGTPGAGSSRGSSSRPSSSHSTASTRRLRELPIPPIPALVPRPRSTPPRSMTSPGTSEERAVISIAHHSLPASRRLPDPSTRSFTSPSTSQPRQLPRPPSPSDSDGYNLQRQAPLGRSRSQSVRSGEKWNSQHGPRSLPAPPTGSSASSNNVQDRRRRRRQTLKDPDDDLTRWITHPREYAPAPLSQTTFDTPPPAYNSIDFQTVIDLPNIPSLPPTIPQSVTSSTGQ</sequence>
<feature type="compositionally biased region" description="Low complexity" evidence="1">
    <location>
        <begin position="486"/>
        <end position="501"/>
    </location>
</feature>
<evidence type="ECO:0000256" key="1">
    <source>
        <dbReference type="SAM" id="MobiDB-lite"/>
    </source>
</evidence>
<dbReference type="AlphaFoldDB" id="A0A9P5YGZ7"/>
<feature type="compositionally biased region" description="Basic and acidic residues" evidence="1">
    <location>
        <begin position="569"/>
        <end position="586"/>
    </location>
</feature>
<evidence type="ECO:0000313" key="2">
    <source>
        <dbReference type="EMBL" id="KAF9467465.1"/>
    </source>
</evidence>
<feature type="region of interest" description="Disordered" evidence="1">
    <location>
        <begin position="298"/>
        <end position="322"/>
    </location>
</feature>
<reference evidence="2" key="1">
    <citation type="submission" date="2020-11" db="EMBL/GenBank/DDBJ databases">
        <authorList>
            <consortium name="DOE Joint Genome Institute"/>
            <person name="Ahrendt S."/>
            <person name="Riley R."/>
            <person name="Andreopoulos W."/>
            <person name="Labutti K."/>
            <person name="Pangilinan J."/>
            <person name="Ruiz-Duenas F.J."/>
            <person name="Barrasa J.M."/>
            <person name="Sanchez-Garcia M."/>
            <person name="Camarero S."/>
            <person name="Miyauchi S."/>
            <person name="Serrano A."/>
            <person name="Linde D."/>
            <person name="Babiker R."/>
            <person name="Drula E."/>
            <person name="Ayuso-Fernandez I."/>
            <person name="Pacheco R."/>
            <person name="Padilla G."/>
            <person name="Ferreira P."/>
            <person name="Barriuso J."/>
            <person name="Kellner H."/>
            <person name="Castanera R."/>
            <person name="Alfaro M."/>
            <person name="Ramirez L."/>
            <person name="Pisabarro A.G."/>
            <person name="Kuo A."/>
            <person name="Tritt A."/>
            <person name="Lipzen A."/>
            <person name="He G."/>
            <person name="Yan M."/>
            <person name="Ng V."/>
            <person name="Cullen D."/>
            <person name="Martin F."/>
            <person name="Rosso M.-N."/>
            <person name="Henrissat B."/>
            <person name="Hibbett D."/>
            <person name="Martinez A.T."/>
            <person name="Grigoriev I.V."/>
        </authorList>
    </citation>
    <scope>NUCLEOTIDE SEQUENCE</scope>
    <source>
        <strain evidence="2">CBS 247.69</strain>
    </source>
</reference>
<organism evidence="2 3">
    <name type="scientific">Collybia nuda</name>
    <dbReference type="NCBI Taxonomy" id="64659"/>
    <lineage>
        <taxon>Eukaryota</taxon>
        <taxon>Fungi</taxon>
        <taxon>Dikarya</taxon>
        <taxon>Basidiomycota</taxon>
        <taxon>Agaricomycotina</taxon>
        <taxon>Agaricomycetes</taxon>
        <taxon>Agaricomycetidae</taxon>
        <taxon>Agaricales</taxon>
        <taxon>Tricholomatineae</taxon>
        <taxon>Clitocybaceae</taxon>
        <taxon>Collybia</taxon>
    </lineage>
</organism>
<protein>
    <submittedName>
        <fullName evidence="2">Uncharacterized protein</fullName>
    </submittedName>
</protein>
<gene>
    <name evidence="2" type="ORF">BDZ94DRAFT_1040410</name>
</gene>
<feature type="region of interest" description="Disordered" evidence="1">
    <location>
        <begin position="337"/>
        <end position="603"/>
    </location>
</feature>
<dbReference type="EMBL" id="MU150237">
    <property type="protein sequence ID" value="KAF9467465.1"/>
    <property type="molecule type" value="Genomic_DNA"/>
</dbReference>
<feature type="compositionally biased region" description="Low complexity" evidence="1">
    <location>
        <begin position="454"/>
        <end position="463"/>
    </location>
</feature>
<feature type="compositionally biased region" description="Pro residues" evidence="1">
    <location>
        <begin position="439"/>
        <end position="453"/>
    </location>
</feature>
<evidence type="ECO:0000313" key="3">
    <source>
        <dbReference type="Proteomes" id="UP000807353"/>
    </source>
</evidence>
<comment type="caution">
    <text evidence="2">The sequence shown here is derived from an EMBL/GenBank/DDBJ whole genome shotgun (WGS) entry which is preliminary data.</text>
</comment>
<feature type="region of interest" description="Disordered" evidence="1">
    <location>
        <begin position="1"/>
        <end position="34"/>
    </location>
</feature>
<feature type="compositionally biased region" description="Low complexity" evidence="1">
    <location>
        <begin position="409"/>
        <end position="432"/>
    </location>
</feature>